<feature type="chain" id="PRO_5001937024" description="Secretion system C-terminal sorting domain-containing protein" evidence="1">
    <location>
        <begin position="23"/>
        <end position="261"/>
    </location>
</feature>
<organism evidence="2 3">
    <name type="scientific">Sporocytophaga myxococcoides</name>
    <dbReference type="NCBI Taxonomy" id="153721"/>
    <lineage>
        <taxon>Bacteria</taxon>
        <taxon>Pseudomonadati</taxon>
        <taxon>Bacteroidota</taxon>
        <taxon>Cytophagia</taxon>
        <taxon>Cytophagales</taxon>
        <taxon>Cytophagaceae</taxon>
        <taxon>Sporocytophaga</taxon>
    </lineage>
</organism>
<evidence type="ECO:0008006" key="4">
    <source>
        <dbReference type="Google" id="ProtNLM"/>
    </source>
</evidence>
<evidence type="ECO:0000313" key="3">
    <source>
        <dbReference type="Proteomes" id="UP000030185"/>
    </source>
</evidence>
<keyword evidence="3" id="KW-1185">Reference proteome</keyword>
<evidence type="ECO:0000313" key="2">
    <source>
        <dbReference type="EMBL" id="GAL83312.1"/>
    </source>
</evidence>
<gene>
    <name evidence="2" type="ORF">MYP_538</name>
</gene>
<evidence type="ECO:0000256" key="1">
    <source>
        <dbReference type="SAM" id="SignalP"/>
    </source>
</evidence>
<dbReference type="eggNOG" id="COG0526">
    <property type="taxonomic scope" value="Bacteria"/>
</dbReference>
<comment type="caution">
    <text evidence="2">The sequence shown here is derived from an EMBL/GenBank/DDBJ whole genome shotgun (WGS) entry which is preliminary data.</text>
</comment>
<proteinExistence type="predicted"/>
<name>A0A098LA75_9BACT</name>
<dbReference type="EMBL" id="BBLT01000001">
    <property type="protein sequence ID" value="GAL83312.1"/>
    <property type="molecule type" value="Genomic_DNA"/>
</dbReference>
<accession>A0A098LA75</accession>
<feature type="signal peptide" evidence="1">
    <location>
        <begin position="1"/>
        <end position="22"/>
    </location>
</feature>
<protein>
    <recommendedName>
        <fullName evidence="4">Secretion system C-terminal sorting domain-containing protein</fullName>
    </recommendedName>
</protein>
<keyword evidence="1" id="KW-0732">Signal</keyword>
<dbReference type="Proteomes" id="UP000030185">
    <property type="component" value="Unassembled WGS sequence"/>
</dbReference>
<reference evidence="2 3" key="1">
    <citation type="submission" date="2014-09" db="EMBL/GenBank/DDBJ databases">
        <title>Sporocytophaga myxococcoides PG-01 genome sequencing.</title>
        <authorList>
            <person name="Liu L."/>
            <person name="Gao P.J."/>
            <person name="Chen G.J."/>
            <person name="Wang L.S."/>
        </authorList>
    </citation>
    <scope>NUCLEOTIDE SEQUENCE [LARGE SCALE GENOMIC DNA]</scope>
    <source>
        <strain evidence="2 3">PG-01</strain>
    </source>
</reference>
<dbReference type="OrthoDB" id="1466693at2"/>
<sequence>MKFMKTKFLLLSLILFVTGAKAGILTVSGVYQGKNLYVQNPFTGNMKDFCTNDVFVNDVKIMSNIQSSAYEIDLSNLKLNDPVTVKITHKDDCKPKVLNPQVIRASSSFQFSSFNIDPENIMWATKGEKPRGKFFVEHFINNSWVTVKEISGKESGMLNNYDIKSAHHSKLNKYRIKYLENDGQVFYSQVLEFNSDLAPINWYPKRVTDKIYLSREADFEVLDAYGNVVRKGAGKEINMADLSSGVYYLNVDNTTNKVLKK</sequence>
<dbReference type="AlphaFoldDB" id="A0A098LA75"/>